<dbReference type="OrthoDB" id="5784954at2"/>
<dbReference type="Proteomes" id="UP000260351">
    <property type="component" value="Unassembled WGS sequence"/>
</dbReference>
<gene>
    <name evidence="3" type="ORF">DZC52_01895</name>
</gene>
<evidence type="ECO:0000256" key="1">
    <source>
        <dbReference type="SAM" id="SignalP"/>
    </source>
</evidence>
<name>A0A3E1KBZ1_9GAMM</name>
<dbReference type="Gene3D" id="1.20.120.1190">
    <property type="match status" value="1"/>
</dbReference>
<dbReference type="EMBL" id="QUZK01000012">
    <property type="protein sequence ID" value="RFF32243.1"/>
    <property type="molecule type" value="Genomic_DNA"/>
</dbReference>
<proteinExistence type="predicted"/>
<reference evidence="3 4" key="1">
    <citation type="submission" date="2018-08" db="EMBL/GenBank/DDBJ databases">
        <title>Wenzhouxiangella salilacus sp. nov., a novel bacterium isolated from a saline lake in Xinjiang Province, China.</title>
        <authorList>
            <person name="Han S."/>
        </authorList>
    </citation>
    <scope>NUCLEOTIDE SEQUENCE [LARGE SCALE GENOMIC DNA]</scope>
    <source>
        <strain evidence="3 4">XDB06</strain>
    </source>
</reference>
<accession>A0A3E1KBZ1</accession>
<feature type="domain" description="DUF4168" evidence="2">
    <location>
        <begin position="42"/>
        <end position="117"/>
    </location>
</feature>
<evidence type="ECO:0000313" key="4">
    <source>
        <dbReference type="Proteomes" id="UP000260351"/>
    </source>
</evidence>
<protein>
    <submittedName>
        <fullName evidence="3">DUF4168 domain-containing protein</fullName>
    </submittedName>
</protein>
<evidence type="ECO:0000313" key="3">
    <source>
        <dbReference type="EMBL" id="RFF32243.1"/>
    </source>
</evidence>
<sequence length="127" mass="14330">MQFRTTLKLFAVAGTLMIGSVAVAQEAAQQSRQSAPQTIEVSDQQLQQFADAQMEIASIQKDFRSRLQNVEDPQKAQELQREANEEMTTAVEEVGLDVESFNQIAMSIQNDPELQQELTQMLQEQQQ</sequence>
<dbReference type="RefSeq" id="WP_116649425.1">
    <property type="nucleotide sequence ID" value="NZ_QUZK01000012.1"/>
</dbReference>
<feature type="chain" id="PRO_5017656196" evidence="1">
    <location>
        <begin position="25"/>
        <end position="127"/>
    </location>
</feature>
<dbReference type="AlphaFoldDB" id="A0A3E1KBZ1"/>
<evidence type="ECO:0000259" key="2">
    <source>
        <dbReference type="Pfam" id="PF13767"/>
    </source>
</evidence>
<comment type="caution">
    <text evidence="3">The sequence shown here is derived from an EMBL/GenBank/DDBJ whole genome shotgun (WGS) entry which is preliminary data.</text>
</comment>
<keyword evidence="1" id="KW-0732">Signal</keyword>
<organism evidence="3 4">
    <name type="scientific">Wenzhouxiangella sediminis</name>
    <dbReference type="NCBI Taxonomy" id="1792836"/>
    <lineage>
        <taxon>Bacteria</taxon>
        <taxon>Pseudomonadati</taxon>
        <taxon>Pseudomonadota</taxon>
        <taxon>Gammaproteobacteria</taxon>
        <taxon>Chromatiales</taxon>
        <taxon>Wenzhouxiangellaceae</taxon>
        <taxon>Wenzhouxiangella</taxon>
    </lineage>
</organism>
<dbReference type="Pfam" id="PF13767">
    <property type="entry name" value="DUF4168"/>
    <property type="match status" value="1"/>
</dbReference>
<feature type="signal peptide" evidence="1">
    <location>
        <begin position="1"/>
        <end position="24"/>
    </location>
</feature>
<keyword evidence="4" id="KW-1185">Reference proteome</keyword>
<dbReference type="InterPro" id="IPR025433">
    <property type="entry name" value="DUF4168"/>
</dbReference>